<evidence type="ECO:0000313" key="1">
    <source>
        <dbReference type="EMBL" id="QHU28000.1"/>
    </source>
</evidence>
<dbReference type="AlphaFoldDB" id="A0A6C0LCE5"/>
<dbReference type="EMBL" id="MN740468">
    <property type="protein sequence ID" value="QHU28000.1"/>
    <property type="molecule type" value="Genomic_DNA"/>
</dbReference>
<sequence>MEQIIRYKGKWYKINSSKYESEQQTFSITNLLLKDNLKSEDAYIKYYENLRSEHKLLYPEFHKCNKNSGSH</sequence>
<organism evidence="1">
    <name type="scientific">viral metagenome</name>
    <dbReference type="NCBI Taxonomy" id="1070528"/>
    <lineage>
        <taxon>unclassified sequences</taxon>
        <taxon>metagenomes</taxon>
        <taxon>organismal metagenomes</taxon>
    </lineage>
</organism>
<proteinExistence type="predicted"/>
<protein>
    <submittedName>
        <fullName evidence="1">Uncharacterized protein</fullName>
    </submittedName>
</protein>
<name>A0A6C0LCE5_9ZZZZ</name>
<reference evidence="1" key="1">
    <citation type="journal article" date="2020" name="Nature">
        <title>Giant virus diversity and host interactions through global metagenomics.</title>
        <authorList>
            <person name="Schulz F."/>
            <person name="Roux S."/>
            <person name="Paez-Espino D."/>
            <person name="Jungbluth S."/>
            <person name="Walsh D.A."/>
            <person name="Denef V.J."/>
            <person name="McMahon K.D."/>
            <person name="Konstantinidis K.T."/>
            <person name="Eloe-Fadrosh E.A."/>
            <person name="Kyrpides N.C."/>
            <person name="Woyke T."/>
        </authorList>
    </citation>
    <scope>NUCLEOTIDE SEQUENCE</scope>
    <source>
        <strain evidence="1">GVMAG-M-3300027770-17</strain>
    </source>
</reference>
<accession>A0A6C0LCE5</accession>